<proteinExistence type="predicted"/>
<dbReference type="Proteomes" id="UP000054007">
    <property type="component" value="Unassembled WGS sequence"/>
</dbReference>
<protein>
    <submittedName>
        <fullName evidence="1">Uncharacterized protein</fullName>
    </submittedName>
</protein>
<reference evidence="1 2" key="1">
    <citation type="journal article" date="2015" name="Fungal Genet. Biol.">
        <title>Evolution of novel wood decay mechanisms in Agaricales revealed by the genome sequences of Fistulina hepatica and Cylindrobasidium torrendii.</title>
        <authorList>
            <person name="Floudas D."/>
            <person name="Held B.W."/>
            <person name="Riley R."/>
            <person name="Nagy L.G."/>
            <person name="Koehler G."/>
            <person name="Ransdell A.S."/>
            <person name="Younus H."/>
            <person name="Chow J."/>
            <person name="Chiniquy J."/>
            <person name="Lipzen A."/>
            <person name="Tritt A."/>
            <person name="Sun H."/>
            <person name="Haridas S."/>
            <person name="LaButti K."/>
            <person name="Ohm R.A."/>
            <person name="Kues U."/>
            <person name="Blanchette R.A."/>
            <person name="Grigoriev I.V."/>
            <person name="Minto R.E."/>
            <person name="Hibbett D.S."/>
        </authorList>
    </citation>
    <scope>NUCLEOTIDE SEQUENCE [LARGE SCALE GENOMIC DNA]</scope>
    <source>
        <strain evidence="1 2">FP15055 ss-10</strain>
    </source>
</reference>
<dbReference type="EMBL" id="KN880985">
    <property type="protein sequence ID" value="KIY61289.1"/>
    <property type="molecule type" value="Genomic_DNA"/>
</dbReference>
<evidence type="ECO:0000313" key="1">
    <source>
        <dbReference type="EMBL" id="KIY61289.1"/>
    </source>
</evidence>
<keyword evidence="2" id="KW-1185">Reference proteome</keyword>
<sequence length="167" mass="18760">MHLSANFPSDVQRHQISHQRLTFTVHESGTLRVDGEQGATNNPVRLVEGPESDIIEVRLPKNARRTGCGNAWFWMTTASVDLAEPPKPTYAHNHLPETGDLYFHYVRGRWQAWLRTEMGNWGVLPPGNIGPSGHAVAHPTRSDLFLIFDFDPESIPLYVHKEVGEAS</sequence>
<dbReference type="AlphaFoldDB" id="A0A0D7ATX1"/>
<name>A0A0D7ATX1_9AGAR</name>
<gene>
    <name evidence="1" type="ORF">CYLTODRAFT_231592</name>
</gene>
<organism evidence="1 2">
    <name type="scientific">Cylindrobasidium torrendii FP15055 ss-10</name>
    <dbReference type="NCBI Taxonomy" id="1314674"/>
    <lineage>
        <taxon>Eukaryota</taxon>
        <taxon>Fungi</taxon>
        <taxon>Dikarya</taxon>
        <taxon>Basidiomycota</taxon>
        <taxon>Agaricomycotina</taxon>
        <taxon>Agaricomycetes</taxon>
        <taxon>Agaricomycetidae</taxon>
        <taxon>Agaricales</taxon>
        <taxon>Marasmiineae</taxon>
        <taxon>Physalacriaceae</taxon>
        <taxon>Cylindrobasidium</taxon>
    </lineage>
</organism>
<evidence type="ECO:0000313" key="2">
    <source>
        <dbReference type="Proteomes" id="UP000054007"/>
    </source>
</evidence>
<accession>A0A0D7ATX1</accession>